<reference evidence="4 5" key="1">
    <citation type="journal article" date="2018" name="Antonie Van Leeuwenhoek">
        <title>Larkinella terrae sp. nov., isolated from soil on Jeju Island, South Korea.</title>
        <authorList>
            <person name="Ten L.N."/>
            <person name="Jeon J."/>
            <person name="Park S.J."/>
            <person name="Park S."/>
            <person name="Lee S.Y."/>
            <person name="Kim M.K."/>
            <person name="Jung H.Y."/>
        </authorList>
    </citation>
    <scope>NUCLEOTIDE SEQUENCE [LARGE SCALE GENOMIC DNA]</scope>
    <source>
        <strain evidence="4 5">KCTC 52001</strain>
    </source>
</reference>
<evidence type="ECO:0000259" key="3">
    <source>
        <dbReference type="PROSITE" id="PS50110"/>
    </source>
</evidence>
<dbReference type="Pfam" id="PF00072">
    <property type="entry name" value="Response_reg"/>
    <property type="match status" value="1"/>
</dbReference>
<dbReference type="InterPro" id="IPR011006">
    <property type="entry name" value="CheY-like_superfamily"/>
</dbReference>
<evidence type="ECO:0000313" key="4">
    <source>
        <dbReference type="EMBL" id="MRS63209.1"/>
    </source>
</evidence>
<name>A0A7K0EN42_9BACT</name>
<dbReference type="Gene3D" id="3.40.50.2300">
    <property type="match status" value="1"/>
</dbReference>
<dbReference type="AlphaFoldDB" id="A0A7K0EN42"/>
<dbReference type="SMART" id="SM00850">
    <property type="entry name" value="LytTR"/>
    <property type="match status" value="1"/>
</dbReference>
<evidence type="ECO:0000256" key="2">
    <source>
        <dbReference type="PROSITE-ProRule" id="PRU00169"/>
    </source>
</evidence>
<dbReference type="SMART" id="SM00448">
    <property type="entry name" value="REC"/>
    <property type="match status" value="1"/>
</dbReference>
<proteinExistence type="predicted"/>
<dbReference type="Proteomes" id="UP000441754">
    <property type="component" value="Unassembled WGS sequence"/>
</dbReference>
<dbReference type="Gene3D" id="2.40.50.1020">
    <property type="entry name" value="LytTr DNA-binding domain"/>
    <property type="match status" value="1"/>
</dbReference>
<dbReference type="InterPro" id="IPR007492">
    <property type="entry name" value="LytTR_DNA-bd_dom"/>
</dbReference>
<dbReference type="EMBL" id="WJXZ01000011">
    <property type="protein sequence ID" value="MRS63209.1"/>
    <property type="molecule type" value="Genomic_DNA"/>
</dbReference>
<keyword evidence="5" id="KW-1185">Reference proteome</keyword>
<dbReference type="GO" id="GO:0032993">
    <property type="term" value="C:protein-DNA complex"/>
    <property type="evidence" value="ECO:0007669"/>
    <property type="project" value="TreeGrafter"/>
</dbReference>
<dbReference type="GO" id="GO:0000156">
    <property type="term" value="F:phosphorelay response regulator activity"/>
    <property type="evidence" value="ECO:0007669"/>
    <property type="project" value="TreeGrafter"/>
</dbReference>
<accession>A0A7K0EN42</accession>
<dbReference type="GO" id="GO:0005829">
    <property type="term" value="C:cytosol"/>
    <property type="evidence" value="ECO:0007669"/>
    <property type="project" value="TreeGrafter"/>
</dbReference>
<dbReference type="GO" id="GO:0000976">
    <property type="term" value="F:transcription cis-regulatory region binding"/>
    <property type="evidence" value="ECO:0007669"/>
    <property type="project" value="TreeGrafter"/>
</dbReference>
<sequence length="248" mass="28514">MLKCVVIDDESLARDILTDYLGRLDFVGPVHKFGNAREALVHLENHEADVLFLDIEMPGLNGIEFLKLLPQPPITVFTTAYRDYAFEGFELGVIDFLLKPISYPRFLLAIEKIRDFLSLKDQNTRLDGPTEEPLGSVFVKSGVQRIKLNFDEVTHIQGLKDYAIIYTLTGKIVLKGSIKFMHAIFPENRFIRVHKSFIVAVSRIARMERSRLIVNENQIPIGRNYKEEVERVLRRGDEGVRKDLTIDR</sequence>
<feature type="modified residue" description="4-aspartylphosphate" evidence="2">
    <location>
        <position position="54"/>
    </location>
</feature>
<dbReference type="PROSITE" id="PS50110">
    <property type="entry name" value="RESPONSE_REGULATORY"/>
    <property type="match status" value="1"/>
</dbReference>
<dbReference type="OrthoDB" id="1646880at2"/>
<dbReference type="InterPro" id="IPR039420">
    <property type="entry name" value="WalR-like"/>
</dbReference>
<dbReference type="PANTHER" id="PTHR48111">
    <property type="entry name" value="REGULATOR OF RPOS"/>
    <property type="match status" value="1"/>
</dbReference>
<dbReference type="InterPro" id="IPR001789">
    <property type="entry name" value="Sig_transdc_resp-reg_receiver"/>
</dbReference>
<organism evidence="4 5">
    <name type="scientific">Larkinella terrae</name>
    <dbReference type="NCBI Taxonomy" id="2025311"/>
    <lineage>
        <taxon>Bacteria</taxon>
        <taxon>Pseudomonadati</taxon>
        <taxon>Bacteroidota</taxon>
        <taxon>Cytophagia</taxon>
        <taxon>Cytophagales</taxon>
        <taxon>Spirosomataceae</taxon>
        <taxon>Larkinella</taxon>
    </lineage>
</organism>
<dbReference type="SUPFAM" id="SSF52172">
    <property type="entry name" value="CheY-like"/>
    <property type="match status" value="1"/>
</dbReference>
<evidence type="ECO:0000313" key="5">
    <source>
        <dbReference type="Proteomes" id="UP000441754"/>
    </source>
</evidence>
<dbReference type="PANTHER" id="PTHR48111:SF17">
    <property type="entry name" value="TRANSCRIPTIONAL REGULATORY PROTEIN YPDB"/>
    <property type="match status" value="1"/>
</dbReference>
<protein>
    <submittedName>
        <fullName evidence="4">Response regulator</fullName>
    </submittedName>
</protein>
<dbReference type="GO" id="GO:0006355">
    <property type="term" value="P:regulation of DNA-templated transcription"/>
    <property type="evidence" value="ECO:0007669"/>
    <property type="project" value="TreeGrafter"/>
</dbReference>
<gene>
    <name evidence="4" type="ORF">GJJ30_18055</name>
</gene>
<dbReference type="RefSeq" id="WP_154176586.1">
    <property type="nucleotide sequence ID" value="NZ_WJXZ01000011.1"/>
</dbReference>
<dbReference type="Pfam" id="PF04397">
    <property type="entry name" value="LytTR"/>
    <property type="match status" value="1"/>
</dbReference>
<feature type="domain" description="Response regulatory" evidence="3">
    <location>
        <begin position="3"/>
        <end position="114"/>
    </location>
</feature>
<evidence type="ECO:0000256" key="1">
    <source>
        <dbReference type="ARBA" id="ARBA00023125"/>
    </source>
</evidence>
<comment type="caution">
    <text evidence="4">The sequence shown here is derived from an EMBL/GenBank/DDBJ whole genome shotgun (WGS) entry which is preliminary data.</text>
</comment>
<keyword evidence="2" id="KW-0597">Phosphoprotein</keyword>
<keyword evidence="1" id="KW-0238">DNA-binding</keyword>